<evidence type="ECO:0000313" key="7">
    <source>
        <dbReference type="EMBL" id="KPL55559.1"/>
    </source>
</evidence>
<dbReference type="GO" id="GO:0071897">
    <property type="term" value="P:DNA biosynthetic process"/>
    <property type="evidence" value="ECO:0007669"/>
    <property type="project" value="UniProtKB-KW"/>
</dbReference>
<keyword evidence="3" id="KW-0237">DNA synthesis</keyword>
<dbReference type="GO" id="GO:0004748">
    <property type="term" value="F:ribonucleoside-diphosphate reductase activity, thioredoxin disulfide as acceptor"/>
    <property type="evidence" value="ECO:0007669"/>
    <property type="project" value="UniProtKB-EC"/>
</dbReference>
<dbReference type="Proteomes" id="UP000048984">
    <property type="component" value="Unassembled WGS sequence"/>
</dbReference>
<comment type="similarity">
    <text evidence="1">Belongs to the ribonucleoside diphosphate reductase class-2 family.</text>
</comment>
<dbReference type="AlphaFoldDB" id="A0A0P6VW58"/>
<name>A0A0P6VW58_9HYPH</name>
<accession>A0A0P6VW58</accession>
<evidence type="ECO:0000256" key="5">
    <source>
        <dbReference type="ARBA" id="ARBA00047754"/>
    </source>
</evidence>
<comment type="catalytic activity">
    <reaction evidence="5">
        <text>a 2'-deoxyribonucleoside 5'-diphosphate + [thioredoxin]-disulfide + H2O = a ribonucleoside 5'-diphosphate + [thioredoxin]-dithiol</text>
        <dbReference type="Rhea" id="RHEA:23252"/>
        <dbReference type="Rhea" id="RHEA-COMP:10698"/>
        <dbReference type="Rhea" id="RHEA-COMP:10700"/>
        <dbReference type="ChEBI" id="CHEBI:15377"/>
        <dbReference type="ChEBI" id="CHEBI:29950"/>
        <dbReference type="ChEBI" id="CHEBI:50058"/>
        <dbReference type="ChEBI" id="CHEBI:57930"/>
        <dbReference type="ChEBI" id="CHEBI:73316"/>
        <dbReference type="EC" id="1.17.4.1"/>
    </reaction>
</comment>
<proteinExistence type="inferred from homology"/>
<evidence type="ECO:0000256" key="2">
    <source>
        <dbReference type="ARBA" id="ARBA00012274"/>
    </source>
</evidence>
<evidence type="ECO:0000256" key="1">
    <source>
        <dbReference type="ARBA" id="ARBA00007405"/>
    </source>
</evidence>
<sequence length="102" mass="10583">MSRERLPNCRPCETIDVVHGGIVYTAGIGRYDDGRIAEVFLNAAKSGTAVQAIAHDSAVLISFALQYGAPVEAMRAALARDADGAATGPVGALLDLLAEGDR</sequence>
<evidence type="ECO:0000259" key="6">
    <source>
        <dbReference type="Pfam" id="PF12637"/>
    </source>
</evidence>
<dbReference type="GO" id="GO:0000166">
    <property type="term" value="F:nucleotide binding"/>
    <property type="evidence" value="ECO:0007669"/>
    <property type="project" value="UniProtKB-KW"/>
</dbReference>
<dbReference type="EMBL" id="LJYW01000001">
    <property type="protein sequence ID" value="KPL55559.1"/>
    <property type="molecule type" value="Genomic_DNA"/>
</dbReference>
<evidence type="ECO:0000256" key="4">
    <source>
        <dbReference type="ARBA" id="ARBA00022741"/>
    </source>
</evidence>
<feature type="domain" description="TSCPD" evidence="6">
    <location>
        <begin position="31"/>
        <end position="79"/>
    </location>
</feature>
<keyword evidence="8" id="KW-1185">Reference proteome</keyword>
<dbReference type="STRING" id="665126.ABB55_27740"/>
<evidence type="ECO:0000256" key="3">
    <source>
        <dbReference type="ARBA" id="ARBA00022634"/>
    </source>
</evidence>
<reference evidence="7 8" key="1">
    <citation type="submission" date="2015-09" db="EMBL/GenBank/DDBJ databases">
        <authorList>
            <person name="Jackson K.R."/>
            <person name="Lunt B.L."/>
            <person name="Fisher J.N.B."/>
            <person name="Gardner A.V."/>
            <person name="Bailey M.E."/>
            <person name="Deus L.M."/>
            <person name="Earl A.S."/>
            <person name="Gibby P.D."/>
            <person name="Hartmann K.A."/>
            <person name="Liu J.E."/>
            <person name="Manci A.M."/>
            <person name="Nielsen D.A."/>
            <person name="Solomon M.B."/>
            <person name="Breakwell D.P."/>
            <person name="Burnett S.H."/>
            <person name="Grose J.H."/>
        </authorList>
    </citation>
    <scope>NUCLEOTIDE SEQUENCE [LARGE SCALE GENOMIC DNA]</scope>
    <source>
        <strain evidence="7 8">16</strain>
    </source>
</reference>
<dbReference type="EC" id="1.17.4.1" evidence="2"/>
<gene>
    <name evidence="7" type="ORF">ABB55_27740</name>
</gene>
<dbReference type="InterPro" id="IPR024434">
    <property type="entry name" value="TSCPD_dom"/>
</dbReference>
<protein>
    <recommendedName>
        <fullName evidence="2">ribonucleoside-diphosphate reductase</fullName>
        <ecNumber evidence="2">1.17.4.1</ecNumber>
    </recommendedName>
</protein>
<comment type="caution">
    <text evidence="7">The sequence shown here is derived from an EMBL/GenBank/DDBJ whole genome shotgun (WGS) entry which is preliminary data.</text>
</comment>
<reference evidence="7 8" key="2">
    <citation type="submission" date="2015-10" db="EMBL/GenBank/DDBJ databases">
        <title>Draft Genome Sequence of Prosthecomicrobium hirschii ATCC 27832.</title>
        <authorList>
            <person name="Daniel J."/>
            <person name="Givan S.A."/>
            <person name="Brun Y.V."/>
            <person name="Brown P.J."/>
        </authorList>
    </citation>
    <scope>NUCLEOTIDE SEQUENCE [LARGE SCALE GENOMIC DNA]</scope>
    <source>
        <strain evidence="7 8">16</strain>
    </source>
</reference>
<dbReference type="RefSeq" id="WP_054361727.1">
    <property type="nucleotide sequence ID" value="NZ_LJYW01000001.1"/>
</dbReference>
<keyword evidence="4" id="KW-0547">Nucleotide-binding</keyword>
<dbReference type="Pfam" id="PF12637">
    <property type="entry name" value="TSCPD"/>
    <property type="match status" value="1"/>
</dbReference>
<organism evidence="7 8">
    <name type="scientific">Prosthecodimorpha hirschii</name>
    <dbReference type="NCBI Taxonomy" id="665126"/>
    <lineage>
        <taxon>Bacteria</taxon>
        <taxon>Pseudomonadati</taxon>
        <taxon>Pseudomonadota</taxon>
        <taxon>Alphaproteobacteria</taxon>
        <taxon>Hyphomicrobiales</taxon>
        <taxon>Ancalomicrobiaceae</taxon>
        <taxon>Prosthecodimorpha</taxon>
    </lineage>
</organism>
<evidence type="ECO:0000313" key="8">
    <source>
        <dbReference type="Proteomes" id="UP000048984"/>
    </source>
</evidence>